<evidence type="ECO:0000256" key="9">
    <source>
        <dbReference type="ARBA" id="ARBA00022840"/>
    </source>
</evidence>
<evidence type="ECO:0000256" key="1">
    <source>
        <dbReference type="ARBA" id="ARBA00004429"/>
    </source>
</evidence>
<dbReference type="InterPro" id="IPR005702">
    <property type="entry name" value="Wzc-like_C"/>
</dbReference>
<keyword evidence="6 20" id="KW-0812">Transmembrane</keyword>
<evidence type="ECO:0000256" key="10">
    <source>
        <dbReference type="ARBA" id="ARBA00022989"/>
    </source>
</evidence>
<dbReference type="Pfam" id="PF13614">
    <property type="entry name" value="AAA_31"/>
    <property type="match status" value="1"/>
</dbReference>
<evidence type="ECO:0000256" key="15">
    <source>
        <dbReference type="ARBA" id="ARBA00054296"/>
    </source>
</evidence>
<feature type="domain" description="Polysaccharide chain length determinant N-terminal" evidence="21">
    <location>
        <begin position="27"/>
        <end position="118"/>
    </location>
</feature>
<feature type="coiled-coil region" evidence="18">
    <location>
        <begin position="287"/>
        <end position="314"/>
    </location>
</feature>
<dbReference type="InterPro" id="IPR032807">
    <property type="entry name" value="GNVR"/>
</dbReference>
<evidence type="ECO:0000256" key="2">
    <source>
        <dbReference type="ARBA" id="ARBA00008883"/>
    </source>
</evidence>
<dbReference type="NCBIfam" id="TIGR01007">
    <property type="entry name" value="eps_fam"/>
    <property type="match status" value="1"/>
</dbReference>
<organism evidence="24 25">
    <name type="scientific">Simonsiella muelleri ATCC 29453</name>
    <dbReference type="NCBI Taxonomy" id="641147"/>
    <lineage>
        <taxon>Bacteria</taxon>
        <taxon>Pseudomonadati</taxon>
        <taxon>Pseudomonadota</taxon>
        <taxon>Betaproteobacteria</taxon>
        <taxon>Neisseriales</taxon>
        <taxon>Neisseriaceae</taxon>
        <taxon>Simonsiella</taxon>
    </lineage>
</organism>
<dbReference type="FunFam" id="3.40.50.300:FF:000527">
    <property type="entry name" value="Tyrosine-protein kinase etk"/>
    <property type="match status" value="1"/>
</dbReference>
<dbReference type="GO" id="GO:0000271">
    <property type="term" value="P:polysaccharide biosynthetic process"/>
    <property type="evidence" value="ECO:0007669"/>
    <property type="project" value="UniProtKB-KW"/>
</dbReference>
<dbReference type="GO" id="GO:0005886">
    <property type="term" value="C:plasma membrane"/>
    <property type="evidence" value="ECO:0007669"/>
    <property type="project" value="UniProtKB-SubCell"/>
</dbReference>
<protein>
    <recommendedName>
        <fullName evidence="16">Putative tyrosine-protein kinase EpsB</fullName>
    </recommendedName>
    <alternativeName>
        <fullName evidence="17">EPS I polysaccharide export protein EpsB</fullName>
    </alternativeName>
</protein>
<evidence type="ECO:0000256" key="14">
    <source>
        <dbReference type="ARBA" id="ARBA00053015"/>
    </source>
</evidence>
<evidence type="ECO:0000256" key="18">
    <source>
        <dbReference type="SAM" id="Coils"/>
    </source>
</evidence>
<dbReference type="Pfam" id="PF13807">
    <property type="entry name" value="GNVR"/>
    <property type="match status" value="1"/>
</dbReference>
<evidence type="ECO:0000259" key="21">
    <source>
        <dbReference type="Pfam" id="PF02706"/>
    </source>
</evidence>
<feature type="domain" description="AAA" evidence="22">
    <location>
        <begin position="546"/>
        <end position="671"/>
    </location>
</feature>
<evidence type="ECO:0000256" key="12">
    <source>
        <dbReference type="ARBA" id="ARBA00023137"/>
    </source>
</evidence>
<accession>V9HL34</accession>
<comment type="function">
    <text evidence="15">Probably involved in polymerization and/or export of exopolysaccharide EPS I which functions as a virulence factor. May be involved in an ATP-dependent process in the pathway for EPS I production, possibly export of the trimeric repeat units across the inner membrane or their polymerization.</text>
</comment>
<dbReference type="eggNOG" id="COG3206">
    <property type="taxonomic scope" value="Bacteria"/>
</dbReference>
<keyword evidence="4" id="KW-0997">Cell inner membrane</keyword>
<dbReference type="InterPro" id="IPR027417">
    <property type="entry name" value="P-loop_NTPase"/>
</dbReference>
<dbReference type="AlphaFoldDB" id="V9HL34"/>
<feature type="region of interest" description="Disordered" evidence="19">
    <location>
        <begin position="1"/>
        <end position="22"/>
    </location>
</feature>
<dbReference type="GO" id="GO:0042802">
    <property type="term" value="F:identical protein binding"/>
    <property type="evidence" value="ECO:0007669"/>
    <property type="project" value="UniProtKB-ARBA"/>
</dbReference>
<evidence type="ECO:0000259" key="22">
    <source>
        <dbReference type="Pfam" id="PF13614"/>
    </source>
</evidence>
<evidence type="ECO:0000256" key="3">
    <source>
        <dbReference type="ARBA" id="ARBA00022475"/>
    </source>
</evidence>
<dbReference type="PANTHER" id="PTHR32309">
    <property type="entry name" value="TYROSINE-PROTEIN KINASE"/>
    <property type="match status" value="1"/>
</dbReference>
<feature type="transmembrane region" description="Helical" evidence="20">
    <location>
        <begin position="43"/>
        <end position="62"/>
    </location>
</feature>
<feature type="compositionally biased region" description="Polar residues" evidence="19">
    <location>
        <begin position="7"/>
        <end position="22"/>
    </location>
</feature>
<keyword evidence="25" id="KW-1185">Reference proteome</keyword>
<dbReference type="Proteomes" id="UP000017813">
    <property type="component" value="Unassembled WGS sequence"/>
</dbReference>
<comment type="similarity">
    <text evidence="2">Belongs to the etk/wzc family.</text>
</comment>
<evidence type="ECO:0000256" key="7">
    <source>
        <dbReference type="ARBA" id="ARBA00022741"/>
    </source>
</evidence>
<dbReference type="EMBL" id="ADCY02000054">
    <property type="protein sequence ID" value="EFG30107.2"/>
    <property type="molecule type" value="Genomic_DNA"/>
</dbReference>
<dbReference type="RefSeq" id="WP_002642863.1">
    <property type="nucleotide sequence ID" value="NZ_CP019448.1"/>
</dbReference>
<dbReference type="GO" id="GO:0005524">
    <property type="term" value="F:ATP binding"/>
    <property type="evidence" value="ECO:0007669"/>
    <property type="project" value="UniProtKB-KW"/>
</dbReference>
<dbReference type="InterPro" id="IPR050445">
    <property type="entry name" value="Bact_polysacc_biosynth/exp"/>
</dbReference>
<keyword evidence="8" id="KW-0418">Kinase</keyword>
<proteinExistence type="inferred from homology"/>
<evidence type="ECO:0000256" key="19">
    <source>
        <dbReference type="SAM" id="MobiDB-lite"/>
    </source>
</evidence>
<evidence type="ECO:0000256" key="6">
    <source>
        <dbReference type="ARBA" id="ARBA00022692"/>
    </source>
</evidence>
<dbReference type="CDD" id="cd05387">
    <property type="entry name" value="BY-kinase"/>
    <property type="match status" value="1"/>
</dbReference>
<comment type="caution">
    <text evidence="24">The sequence shown here is derived from an EMBL/GenBank/DDBJ whole genome shotgun (WGS) entry which is preliminary data.</text>
</comment>
<evidence type="ECO:0000256" key="4">
    <source>
        <dbReference type="ARBA" id="ARBA00022519"/>
    </source>
</evidence>
<sequence>MAIYSRYSRNSNQTTQSAPSPMNFSDDEIDLMQVFGVLWFQKWKIIAIAVLITVLGAGYAITSTPIYQANGMVEFTNSKNQVLGDLSDIVGGIQKTPADSEVDMIKSRRVLGKTVRDLNLHIGIMPEISHWVKLKQFISRTESPNINMMQPEVVVAQFRLPEYLYDKSFKLRVLSPTTFSLLTPTKQNYTGSVGVPLKIGQDGELIVEKIVAEPNQEFDLTHYSGLTSIENINKNLNVAPKSKNSPMIGLTLNGTNPTLIQTILNQIMQNYAAENRNKDIQAASNGLRFIDEELPRLKNVLQEAENALNAYRAQSGSVDVPQEAKGVLESLNKIEMQLVDLRTEQAVLNEVYTREHPSQKALRDKIQILNESKAKLNNQITKMPSMQQDIIRLTRNVEINQGIYVQLLSKQQELNILKASSEGNVRIIDSAATPPKPIKPKKLIIVLLAGVIGLLFGSGFYLIKSFINQGIHDEDEIEALGLDVIVSIPISHSQQKRDSALKRFSKKKYVRSNSMLVLKDPTDIAVEALRALRTNLFFSSMSAVNKVIMISGATPEVGKSFVAANLAVLMAQAGKKVLLIDGDMRKGYMHHLLSMPSSEGFAEILASSDTQYTHNIWKTNLAGLHFVSGGNTPKNPSELLLNKKIEKFLVWADAHYDYVVLDTPPILAVTDAAVMGQYAGIRLLVSRFGRTSLRELDACVSRFEAGNVRINGVILNGVERSAKNYYSYDAYNEKYGKYGVHQKSQRIS</sequence>
<dbReference type="InterPro" id="IPR003856">
    <property type="entry name" value="LPS_length_determ_N"/>
</dbReference>
<keyword evidence="11 20" id="KW-0472">Membrane</keyword>
<evidence type="ECO:0000256" key="8">
    <source>
        <dbReference type="ARBA" id="ARBA00022777"/>
    </source>
</evidence>
<gene>
    <name evidence="24" type="ORF">HMPREF9021_02012</name>
</gene>
<keyword evidence="5" id="KW-0808">Transferase</keyword>
<comment type="subcellular location">
    <subcellularLocation>
        <location evidence="1">Cell inner membrane</location>
        <topology evidence="1">Multi-pass membrane protein</topology>
    </subcellularLocation>
</comment>
<evidence type="ECO:0000256" key="17">
    <source>
        <dbReference type="ARBA" id="ARBA00081049"/>
    </source>
</evidence>
<reference evidence="24 25" key="2">
    <citation type="submission" date="2011-10" db="EMBL/GenBank/DDBJ databases">
        <title>The Genome Sequence of Simonsiella muelleri ATCC 29453.</title>
        <authorList>
            <consortium name="The Broad Institute Genome Sequencing Platform"/>
            <consortium name="The Broad Institute Genome Sequencing Center for Infectious Disease"/>
            <person name="Earl A."/>
            <person name="Ward D."/>
            <person name="Feldgarden M."/>
            <person name="Gevers D."/>
            <person name="Izard J."/>
            <person name="Baranova O.V."/>
            <person name="Blanton J.M."/>
            <person name="Tanner A.C."/>
            <person name="Dewhirst F."/>
            <person name="Young S.K."/>
            <person name="Zeng Q."/>
            <person name="Gargeya S."/>
            <person name="Fitzgerald M."/>
            <person name="Haas B."/>
            <person name="Abouelleil A."/>
            <person name="Alvarado L."/>
            <person name="Arachchi H.M."/>
            <person name="Berlin A."/>
            <person name="Brown A."/>
            <person name="Chapman S.B."/>
            <person name="Chen Z."/>
            <person name="Dunbar C."/>
            <person name="Freedman E."/>
            <person name="Gearin G."/>
            <person name="Goldberg J."/>
            <person name="Griggs A."/>
            <person name="Gujja S."/>
            <person name="Heiman D."/>
            <person name="Howarth C."/>
            <person name="Larson L."/>
            <person name="Lui A."/>
            <person name="MacDonald P.J.P."/>
            <person name="Montmayeur A."/>
            <person name="Murphy C."/>
            <person name="Neiman D."/>
            <person name="Pearson M."/>
            <person name="Priest M."/>
            <person name="Roberts A."/>
            <person name="Saif S."/>
            <person name="Shea T."/>
            <person name="Shenoy N."/>
            <person name="Sisk P."/>
            <person name="Stolte C."/>
            <person name="Sykes S."/>
            <person name="Wortman J."/>
            <person name="Nusbaum C."/>
            <person name="Birren B."/>
        </authorList>
    </citation>
    <scope>NUCLEOTIDE SEQUENCE [LARGE SCALE GENOMIC DNA]</scope>
    <source>
        <strain evidence="24 25">ATCC 29453</strain>
    </source>
</reference>
<evidence type="ECO:0000256" key="5">
    <source>
        <dbReference type="ARBA" id="ARBA00022679"/>
    </source>
</evidence>
<keyword evidence="10 20" id="KW-1133">Transmembrane helix</keyword>
<evidence type="ECO:0000256" key="16">
    <source>
        <dbReference type="ARBA" id="ARBA00067833"/>
    </source>
</evidence>
<keyword evidence="7" id="KW-0547">Nucleotide-binding</keyword>
<dbReference type="Pfam" id="PF02706">
    <property type="entry name" value="Wzz"/>
    <property type="match status" value="1"/>
</dbReference>
<name>V9HL34_9NEIS</name>
<evidence type="ECO:0000256" key="11">
    <source>
        <dbReference type="ARBA" id="ARBA00023136"/>
    </source>
</evidence>
<keyword evidence="9" id="KW-0067">ATP-binding</keyword>
<comment type="catalytic activity">
    <reaction evidence="14">
        <text>L-tyrosyl-[protein] + ATP = O-phospho-L-tyrosyl-[protein] + ADP + H(+)</text>
        <dbReference type="Rhea" id="RHEA:10596"/>
        <dbReference type="Rhea" id="RHEA-COMP:10136"/>
        <dbReference type="Rhea" id="RHEA-COMP:20101"/>
        <dbReference type="ChEBI" id="CHEBI:15378"/>
        <dbReference type="ChEBI" id="CHEBI:30616"/>
        <dbReference type="ChEBI" id="CHEBI:46858"/>
        <dbReference type="ChEBI" id="CHEBI:61978"/>
        <dbReference type="ChEBI" id="CHEBI:456216"/>
    </reaction>
</comment>
<evidence type="ECO:0000256" key="20">
    <source>
        <dbReference type="SAM" id="Phobius"/>
    </source>
</evidence>
<evidence type="ECO:0000313" key="25">
    <source>
        <dbReference type="Proteomes" id="UP000017813"/>
    </source>
</evidence>
<evidence type="ECO:0000313" key="24">
    <source>
        <dbReference type="EMBL" id="EFG30107.2"/>
    </source>
</evidence>
<dbReference type="Pfam" id="PF23607">
    <property type="entry name" value="WZC_N"/>
    <property type="match status" value="1"/>
</dbReference>
<dbReference type="PANTHER" id="PTHR32309:SF32">
    <property type="entry name" value="TYROSINE-PROTEIN KINASE ETK-RELATED"/>
    <property type="match status" value="1"/>
</dbReference>
<keyword evidence="13" id="KW-0270">Exopolysaccharide synthesis</keyword>
<evidence type="ECO:0000259" key="23">
    <source>
        <dbReference type="Pfam" id="PF13807"/>
    </source>
</evidence>
<dbReference type="KEGG" id="smur:BWP33_02785"/>
<dbReference type="SUPFAM" id="SSF52540">
    <property type="entry name" value="P-loop containing nucleoside triphosphate hydrolases"/>
    <property type="match status" value="1"/>
</dbReference>
<feature type="domain" description="Tyrosine-protein kinase G-rich" evidence="23">
    <location>
        <begin position="386"/>
        <end position="465"/>
    </location>
</feature>
<dbReference type="eggNOG" id="COG0489">
    <property type="taxonomic scope" value="Bacteria"/>
</dbReference>
<evidence type="ECO:0000256" key="13">
    <source>
        <dbReference type="ARBA" id="ARBA00023169"/>
    </source>
</evidence>
<dbReference type="InterPro" id="IPR025669">
    <property type="entry name" value="AAA_dom"/>
</dbReference>
<dbReference type="Gene3D" id="3.40.50.300">
    <property type="entry name" value="P-loop containing nucleotide triphosphate hydrolases"/>
    <property type="match status" value="1"/>
</dbReference>
<dbReference type="HOGENOM" id="CLU_009912_0_0_4"/>
<keyword evidence="3" id="KW-1003">Cell membrane</keyword>
<feature type="transmembrane region" description="Helical" evidence="20">
    <location>
        <begin position="443"/>
        <end position="463"/>
    </location>
</feature>
<reference evidence="24 25" key="1">
    <citation type="submission" date="2010-03" db="EMBL/GenBank/DDBJ databases">
        <authorList>
            <consortium name="The Broad Institute Genome Sequencing Platform"/>
            <person name="Ward D."/>
            <person name="Earl A."/>
            <person name="Feldgarden M."/>
            <person name="Gevers D."/>
            <person name="Young S."/>
            <person name="Zeng Q."/>
            <person name="Koehrsen M."/>
            <person name="Alvarado L."/>
            <person name="Berlin A.M."/>
            <person name="Borenstein D."/>
            <person name="Chapman S.B."/>
            <person name="Chen Z."/>
            <person name="Engels R."/>
            <person name="Freedman E."/>
            <person name="Gellesch M."/>
            <person name="Goldberg J."/>
            <person name="Griggs A."/>
            <person name="Gujja S."/>
            <person name="Heilman E.R."/>
            <person name="Heiman D.I."/>
            <person name="Hepburn T.A."/>
            <person name="Howarth C."/>
            <person name="Jen D."/>
            <person name="Larson L."/>
            <person name="Mehta T."/>
            <person name="Park D."/>
            <person name="Pearson M."/>
            <person name="Richards J."/>
            <person name="Roberts A."/>
            <person name="Saif S."/>
            <person name="Shea T.D."/>
            <person name="Shenoy N."/>
            <person name="Sisk P."/>
            <person name="Stolte C."/>
            <person name="Sykes S.N."/>
            <person name="Walk T."/>
            <person name="White J."/>
            <person name="Yandava C."/>
            <person name="Izard J."/>
            <person name="Baranova O.V."/>
            <person name="Blanton J.M."/>
            <person name="Tanner A.C."/>
            <person name="Dewhirst F."/>
            <person name="Haas B."/>
            <person name="Nusbaum C."/>
            <person name="Birren B."/>
        </authorList>
    </citation>
    <scope>NUCLEOTIDE SEQUENCE [LARGE SCALE GENOMIC DNA]</scope>
    <source>
        <strain evidence="24 25">ATCC 29453</strain>
    </source>
</reference>
<keyword evidence="12" id="KW-0829">Tyrosine-protein kinase</keyword>
<dbReference type="GO" id="GO:0004713">
    <property type="term" value="F:protein tyrosine kinase activity"/>
    <property type="evidence" value="ECO:0007669"/>
    <property type="project" value="UniProtKB-KW"/>
</dbReference>
<dbReference type="STRING" id="641147.HMPREF9021_02012"/>
<keyword evidence="18" id="KW-0175">Coiled coil</keyword>